<dbReference type="Proteomes" id="UP000749559">
    <property type="component" value="Unassembled WGS sequence"/>
</dbReference>
<evidence type="ECO:0000313" key="2">
    <source>
        <dbReference type="Proteomes" id="UP000749559"/>
    </source>
</evidence>
<proteinExistence type="predicted"/>
<reference evidence="1" key="1">
    <citation type="submission" date="2022-03" db="EMBL/GenBank/DDBJ databases">
        <authorList>
            <person name="Martin C."/>
        </authorList>
    </citation>
    <scope>NUCLEOTIDE SEQUENCE</scope>
</reference>
<feature type="non-terminal residue" evidence="1">
    <location>
        <position position="1"/>
    </location>
</feature>
<dbReference type="OrthoDB" id="10252017at2759"/>
<keyword evidence="2" id="KW-1185">Reference proteome</keyword>
<protein>
    <submittedName>
        <fullName evidence="1">Uncharacterized protein</fullName>
    </submittedName>
</protein>
<organism evidence="1 2">
    <name type="scientific">Owenia fusiformis</name>
    <name type="common">Polychaete worm</name>
    <dbReference type="NCBI Taxonomy" id="6347"/>
    <lineage>
        <taxon>Eukaryota</taxon>
        <taxon>Metazoa</taxon>
        <taxon>Spiralia</taxon>
        <taxon>Lophotrochozoa</taxon>
        <taxon>Annelida</taxon>
        <taxon>Polychaeta</taxon>
        <taxon>Sedentaria</taxon>
        <taxon>Canalipalpata</taxon>
        <taxon>Sabellida</taxon>
        <taxon>Oweniida</taxon>
        <taxon>Oweniidae</taxon>
        <taxon>Owenia</taxon>
    </lineage>
</organism>
<name>A0A8J1TCB2_OWEFU</name>
<evidence type="ECO:0000313" key="1">
    <source>
        <dbReference type="EMBL" id="CAH1798978.1"/>
    </source>
</evidence>
<dbReference type="AlphaFoldDB" id="A0A8J1TCB2"/>
<accession>A0A8J1TCB2</accession>
<comment type="caution">
    <text evidence="1">The sequence shown here is derived from an EMBL/GenBank/DDBJ whole genome shotgun (WGS) entry which is preliminary data.</text>
</comment>
<gene>
    <name evidence="1" type="ORF">OFUS_LOCUS23047</name>
</gene>
<dbReference type="EMBL" id="CAIIXF020000011">
    <property type="protein sequence ID" value="CAH1798978.1"/>
    <property type="molecule type" value="Genomic_DNA"/>
</dbReference>
<sequence length="149" mass="16866">TCIKANGWCPGDCMAGYGPEKECIMRCSTGKWGVNCAEECTRHCKTRDECKREDGVCSGDCEQNYYPKYICNQEVPEIDGKPAFKSRGADYIEIEWSLVDDKSTTKRNIATNKTFRVEYKLSTDEDDNIEWINSSGLMARIDNLSKDSS</sequence>
<feature type="non-terminal residue" evidence="1">
    <location>
        <position position="149"/>
    </location>
</feature>